<reference evidence="2" key="1">
    <citation type="journal article" date="2020" name="Nature">
        <title>Giant virus diversity and host interactions through global metagenomics.</title>
        <authorList>
            <person name="Schulz F."/>
            <person name="Roux S."/>
            <person name="Paez-Espino D."/>
            <person name="Jungbluth S."/>
            <person name="Walsh D.A."/>
            <person name="Denef V.J."/>
            <person name="McMahon K.D."/>
            <person name="Konstantinidis K.T."/>
            <person name="Eloe-Fadrosh E.A."/>
            <person name="Kyrpides N.C."/>
            <person name="Woyke T."/>
        </authorList>
    </citation>
    <scope>NUCLEOTIDE SEQUENCE</scope>
    <source>
        <strain evidence="2">GVMAG-S-1101161-73</strain>
    </source>
</reference>
<dbReference type="Pfam" id="PF16903">
    <property type="entry name" value="Capsid_N"/>
    <property type="match status" value="1"/>
</dbReference>
<name>A0A6C0AN51_9ZZZZ</name>
<dbReference type="Gene3D" id="2.70.9.10">
    <property type="entry name" value="Adenovirus Type 2 Hexon, domain 4"/>
    <property type="match status" value="1"/>
</dbReference>
<accession>A0A6C0AN51</accession>
<evidence type="ECO:0000259" key="1">
    <source>
        <dbReference type="Pfam" id="PF16903"/>
    </source>
</evidence>
<proteinExistence type="predicted"/>
<evidence type="ECO:0000313" key="2">
    <source>
        <dbReference type="EMBL" id="QHS80913.1"/>
    </source>
</evidence>
<dbReference type="InterPro" id="IPR016112">
    <property type="entry name" value="VP_dsDNA_II"/>
</dbReference>
<dbReference type="AlphaFoldDB" id="A0A6C0AN51"/>
<dbReference type="InterPro" id="IPR031654">
    <property type="entry name" value="Capsid_N"/>
</dbReference>
<protein>
    <recommendedName>
        <fullName evidence="1">Major capsid protein N-terminal domain-containing protein</fullName>
    </recommendedName>
</protein>
<feature type="domain" description="Major capsid protein N-terminal" evidence="1">
    <location>
        <begin position="45"/>
        <end position="235"/>
    </location>
</feature>
<dbReference type="Gene3D" id="2.70.9.20">
    <property type="entry name" value="Major capsid protein Vp54"/>
    <property type="match status" value="1"/>
</dbReference>
<dbReference type="SUPFAM" id="SSF49749">
    <property type="entry name" value="Group II dsDNA viruses VP"/>
    <property type="match status" value="2"/>
</dbReference>
<dbReference type="EMBL" id="MN740728">
    <property type="protein sequence ID" value="QHS80913.1"/>
    <property type="molecule type" value="Genomic_DNA"/>
</dbReference>
<organism evidence="2">
    <name type="scientific">viral metagenome</name>
    <dbReference type="NCBI Taxonomy" id="1070528"/>
    <lineage>
        <taxon>unclassified sequences</taxon>
        <taxon>metagenomes</taxon>
        <taxon>organismal metagenomes</taxon>
    </lineage>
</organism>
<dbReference type="InterPro" id="IPR038519">
    <property type="entry name" value="MCP_C_sf"/>
</dbReference>
<sequence>MVASLLKIISTGMQDERLQPPKGQPSIDSLVTVIVKAGRFGTAWARIDFDTKPDFGKIALARLPVQGEIIARVFLVVQMPDIKTPQTLAQTTKINGQTPTFVGPHFGWTNSLGHNLVNQAQLHIGGVLSDTIPGQLMEILDEFQTPLEKTVESSRQLLRKDNGFTDTSFGNTTTSEQVVVNLPFWFSRGDPGCFLPIDALNIDEVRITLNFNPITNLFYTQSRQVDVNGKLIQTNAAGGSLWPMLNSKFYYSDISGSAIPGLEPVRAPGQTVSAYPSSVNMPSQLSMTDAYLLVEYIYLDKAEANRFRIADIQVPVVQHYTFDPVDTQNTPYTRIPLVIPNPTRDIFFYCQKYEGPGYNAPFLATRDLSNSITPFAPWWPDATGLDERFYGTLRPGFSTRFSEPLRWLSLEYSETLTRYSTENVSLFRSFFPSIEQRKAPWLNRYFYNIPFGLQNGLTPFSMPMGEANLDKILRLQISLGFHGKTGSITDNVVDRYNVFCYAETYNILRIYGGRAGMMFAY</sequence>